<evidence type="ECO:0000256" key="3">
    <source>
        <dbReference type="ARBA" id="ARBA00022806"/>
    </source>
</evidence>
<sequence length="137" mass="15602">MELERLRFDCKKGSKVMFVLNLVYRGSQEREGSRSFCHNIAPIKLFLELFENIFRWQVGKEVLGSYRGTRAAFERGRVMDKFEELGGASRVLACIDMPCAEGISLTKKFSWVILLDSSGILPRQSVPSHELLSPRST</sequence>
<evidence type="ECO:0000256" key="1">
    <source>
        <dbReference type="ARBA" id="ARBA00004123"/>
    </source>
</evidence>
<dbReference type="Proteomes" id="UP001151532">
    <property type="component" value="Unassembled WGS sequence"/>
</dbReference>
<dbReference type="PANTHER" id="PTHR45821:SF2">
    <property type="entry name" value="SNF2 DOMAIN-CONTAINING PROTEIN CLASSY 2"/>
    <property type="match status" value="1"/>
</dbReference>
<feature type="non-terminal residue" evidence="6">
    <location>
        <position position="137"/>
    </location>
</feature>
<keyword evidence="2" id="KW-0547">Nucleotide-binding</keyword>
<dbReference type="GO" id="GO:0005634">
    <property type="term" value="C:nucleus"/>
    <property type="evidence" value="ECO:0007669"/>
    <property type="project" value="UniProtKB-SubCell"/>
</dbReference>
<protein>
    <submittedName>
        <fullName evidence="6">SNF2 DOMAIN-CONTAINING PROTEIN CLASSY 2-RELATED</fullName>
    </submittedName>
</protein>
<reference evidence="6" key="2">
    <citation type="journal article" date="2023" name="Int. J. Mol. Sci.">
        <title>De Novo Assembly and Annotation of 11 Diverse Shrub Willow (Salix) Genomes Reveals Novel Gene Organization in Sex-Linked Regions.</title>
        <authorList>
            <person name="Hyden B."/>
            <person name="Feng K."/>
            <person name="Yates T.B."/>
            <person name="Jawdy S."/>
            <person name="Cereghino C."/>
            <person name="Smart L.B."/>
            <person name="Muchero W."/>
        </authorList>
    </citation>
    <scope>NUCLEOTIDE SEQUENCE</scope>
    <source>
        <tissue evidence="6">Shoot tip</tissue>
    </source>
</reference>
<evidence type="ECO:0000256" key="5">
    <source>
        <dbReference type="ARBA" id="ARBA00023242"/>
    </source>
</evidence>
<gene>
    <name evidence="6" type="ORF">OIU79_029121</name>
</gene>
<accession>A0A9Q0SHS0</accession>
<dbReference type="PANTHER" id="PTHR45821">
    <property type="entry name" value="SNF2 DOMAIN-CONTAINING PROTEIN CLASSY 2-RELATED"/>
    <property type="match status" value="1"/>
</dbReference>
<dbReference type="GO" id="GO:0080188">
    <property type="term" value="P:gene silencing by siRNA-directed DNA methylation"/>
    <property type="evidence" value="ECO:0007669"/>
    <property type="project" value="InterPro"/>
</dbReference>
<comment type="subcellular location">
    <subcellularLocation>
        <location evidence="1">Nucleus</location>
    </subcellularLocation>
</comment>
<keyword evidence="4" id="KW-0067">ATP-binding</keyword>
<reference evidence="6" key="1">
    <citation type="submission" date="2022-11" db="EMBL/GenBank/DDBJ databases">
        <authorList>
            <person name="Hyden B.L."/>
            <person name="Feng K."/>
            <person name="Yates T."/>
            <person name="Jawdy S."/>
            <person name="Smart L.B."/>
            <person name="Muchero W."/>
        </authorList>
    </citation>
    <scope>NUCLEOTIDE SEQUENCE</scope>
    <source>
        <tissue evidence="6">Shoot tip</tissue>
    </source>
</reference>
<evidence type="ECO:0000256" key="4">
    <source>
        <dbReference type="ARBA" id="ARBA00022840"/>
    </source>
</evidence>
<proteinExistence type="predicted"/>
<comment type="caution">
    <text evidence="6">The sequence shown here is derived from an EMBL/GenBank/DDBJ whole genome shotgun (WGS) entry which is preliminary data.</text>
</comment>
<dbReference type="GO" id="GO:0005524">
    <property type="term" value="F:ATP binding"/>
    <property type="evidence" value="ECO:0007669"/>
    <property type="project" value="UniProtKB-KW"/>
</dbReference>
<keyword evidence="3" id="KW-0347">Helicase</keyword>
<dbReference type="AlphaFoldDB" id="A0A9Q0SHS0"/>
<dbReference type="GO" id="GO:0004386">
    <property type="term" value="F:helicase activity"/>
    <property type="evidence" value="ECO:0007669"/>
    <property type="project" value="UniProtKB-KW"/>
</dbReference>
<evidence type="ECO:0000313" key="7">
    <source>
        <dbReference type="Proteomes" id="UP001151532"/>
    </source>
</evidence>
<evidence type="ECO:0000313" key="6">
    <source>
        <dbReference type="EMBL" id="KAJ6677493.1"/>
    </source>
</evidence>
<organism evidence="6 7">
    <name type="scientific">Salix purpurea</name>
    <name type="common">Purple osier willow</name>
    <dbReference type="NCBI Taxonomy" id="77065"/>
    <lineage>
        <taxon>Eukaryota</taxon>
        <taxon>Viridiplantae</taxon>
        <taxon>Streptophyta</taxon>
        <taxon>Embryophyta</taxon>
        <taxon>Tracheophyta</taxon>
        <taxon>Spermatophyta</taxon>
        <taxon>Magnoliopsida</taxon>
        <taxon>eudicotyledons</taxon>
        <taxon>Gunneridae</taxon>
        <taxon>Pentapetalae</taxon>
        <taxon>rosids</taxon>
        <taxon>fabids</taxon>
        <taxon>Malpighiales</taxon>
        <taxon>Salicaceae</taxon>
        <taxon>Saliceae</taxon>
        <taxon>Salix</taxon>
    </lineage>
</organism>
<evidence type="ECO:0000256" key="2">
    <source>
        <dbReference type="ARBA" id="ARBA00022741"/>
    </source>
</evidence>
<name>A0A9Q0SHS0_SALPP</name>
<keyword evidence="5" id="KW-0539">Nucleus</keyword>
<dbReference type="EMBL" id="JAPFFK010000074">
    <property type="protein sequence ID" value="KAJ6677493.1"/>
    <property type="molecule type" value="Genomic_DNA"/>
</dbReference>
<keyword evidence="3" id="KW-0378">Hydrolase</keyword>
<dbReference type="InterPro" id="IPR044567">
    <property type="entry name" value="CLSY/DRD1"/>
</dbReference>
<keyword evidence="7" id="KW-1185">Reference proteome</keyword>